<dbReference type="PROSITE" id="PS50056">
    <property type="entry name" value="TYR_PHOSPHATASE_2"/>
    <property type="match status" value="1"/>
</dbReference>
<dbReference type="PANTHER" id="PTHR31126:SF1">
    <property type="entry name" value="TYROSINE SPECIFIC PROTEIN PHOSPHATASES DOMAIN-CONTAINING PROTEIN"/>
    <property type="match status" value="1"/>
</dbReference>
<dbReference type="AlphaFoldDB" id="A0A1L9RI36"/>
<protein>
    <recommendedName>
        <fullName evidence="1">Tyrosine specific protein phosphatases domain-containing protein</fullName>
    </recommendedName>
</protein>
<dbReference type="GeneID" id="63747008"/>
<name>A0A1L9RI36_ASPWE</name>
<dbReference type="Proteomes" id="UP000184383">
    <property type="component" value="Unassembled WGS sequence"/>
</dbReference>
<dbReference type="VEuPathDB" id="FungiDB:ASPWEDRAFT_173992"/>
<dbReference type="RefSeq" id="XP_040688261.1">
    <property type="nucleotide sequence ID" value="XM_040831160.1"/>
</dbReference>
<dbReference type="InterPro" id="IPR000387">
    <property type="entry name" value="Tyr_Pase_dom"/>
</dbReference>
<gene>
    <name evidence="2" type="ORF">ASPWEDRAFT_173992</name>
</gene>
<dbReference type="PANTHER" id="PTHR31126">
    <property type="entry name" value="TYROSINE-PROTEIN PHOSPHATASE"/>
    <property type="match status" value="1"/>
</dbReference>
<evidence type="ECO:0000259" key="1">
    <source>
        <dbReference type="PROSITE" id="PS50056"/>
    </source>
</evidence>
<dbReference type="SUPFAM" id="SSF52799">
    <property type="entry name" value="(Phosphotyrosine protein) phosphatases II"/>
    <property type="match status" value="1"/>
</dbReference>
<keyword evidence="3" id="KW-1185">Reference proteome</keyword>
<proteinExistence type="predicted"/>
<dbReference type="InterPro" id="IPR026893">
    <property type="entry name" value="Tyr/Ser_Pase_IphP-type"/>
</dbReference>
<evidence type="ECO:0000313" key="2">
    <source>
        <dbReference type="EMBL" id="OJJ34585.1"/>
    </source>
</evidence>
<dbReference type="Pfam" id="PF13350">
    <property type="entry name" value="Y_phosphatase3"/>
    <property type="match status" value="1"/>
</dbReference>
<accession>A0A1L9RI36</accession>
<evidence type="ECO:0000313" key="3">
    <source>
        <dbReference type="Proteomes" id="UP000184383"/>
    </source>
</evidence>
<dbReference type="OrthoDB" id="449382at2759"/>
<reference evidence="3" key="1">
    <citation type="journal article" date="2017" name="Genome Biol.">
        <title>Comparative genomics reveals high biological diversity and specific adaptations in the industrially and medically important fungal genus Aspergillus.</title>
        <authorList>
            <person name="de Vries R.P."/>
            <person name="Riley R."/>
            <person name="Wiebenga A."/>
            <person name="Aguilar-Osorio G."/>
            <person name="Amillis S."/>
            <person name="Uchima C.A."/>
            <person name="Anderluh G."/>
            <person name="Asadollahi M."/>
            <person name="Askin M."/>
            <person name="Barry K."/>
            <person name="Battaglia E."/>
            <person name="Bayram O."/>
            <person name="Benocci T."/>
            <person name="Braus-Stromeyer S.A."/>
            <person name="Caldana C."/>
            <person name="Canovas D."/>
            <person name="Cerqueira G.C."/>
            <person name="Chen F."/>
            <person name="Chen W."/>
            <person name="Choi C."/>
            <person name="Clum A."/>
            <person name="Dos Santos R.A."/>
            <person name="Damasio A.R."/>
            <person name="Diallinas G."/>
            <person name="Emri T."/>
            <person name="Fekete E."/>
            <person name="Flipphi M."/>
            <person name="Freyberg S."/>
            <person name="Gallo A."/>
            <person name="Gournas C."/>
            <person name="Habgood R."/>
            <person name="Hainaut M."/>
            <person name="Harispe M.L."/>
            <person name="Henrissat B."/>
            <person name="Hilden K.S."/>
            <person name="Hope R."/>
            <person name="Hossain A."/>
            <person name="Karabika E."/>
            <person name="Karaffa L."/>
            <person name="Karanyi Z."/>
            <person name="Krasevec N."/>
            <person name="Kuo A."/>
            <person name="Kusch H."/>
            <person name="LaButti K."/>
            <person name="Lagendijk E.L."/>
            <person name="Lapidus A."/>
            <person name="Levasseur A."/>
            <person name="Lindquist E."/>
            <person name="Lipzen A."/>
            <person name="Logrieco A.F."/>
            <person name="MacCabe A."/>
            <person name="Maekelae M.R."/>
            <person name="Malavazi I."/>
            <person name="Melin P."/>
            <person name="Meyer V."/>
            <person name="Mielnichuk N."/>
            <person name="Miskei M."/>
            <person name="Molnar A.P."/>
            <person name="Mule G."/>
            <person name="Ngan C.Y."/>
            <person name="Orejas M."/>
            <person name="Orosz E."/>
            <person name="Ouedraogo J.P."/>
            <person name="Overkamp K.M."/>
            <person name="Park H.-S."/>
            <person name="Perrone G."/>
            <person name="Piumi F."/>
            <person name="Punt P.J."/>
            <person name="Ram A.F."/>
            <person name="Ramon A."/>
            <person name="Rauscher S."/>
            <person name="Record E."/>
            <person name="Riano-Pachon D.M."/>
            <person name="Robert V."/>
            <person name="Roehrig J."/>
            <person name="Ruller R."/>
            <person name="Salamov A."/>
            <person name="Salih N.S."/>
            <person name="Samson R.A."/>
            <person name="Sandor E."/>
            <person name="Sanguinetti M."/>
            <person name="Schuetze T."/>
            <person name="Sepcic K."/>
            <person name="Shelest E."/>
            <person name="Sherlock G."/>
            <person name="Sophianopoulou V."/>
            <person name="Squina F.M."/>
            <person name="Sun H."/>
            <person name="Susca A."/>
            <person name="Todd R.B."/>
            <person name="Tsang A."/>
            <person name="Unkles S.E."/>
            <person name="van de Wiele N."/>
            <person name="van Rossen-Uffink D."/>
            <person name="Oliveira J.V."/>
            <person name="Vesth T.C."/>
            <person name="Visser J."/>
            <person name="Yu J.-H."/>
            <person name="Zhou M."/>
            <person name="Andersen M.R."/>
            <person name="Archer D.B."/>
            <person name="Baker S.E."/>
            <person name="Benoit I."/>
            <person name="Brakhage A.A."/>
            <person name="Braus G.H."/>
            <person name="Fischer R."/>
            <person name="Frisvad J.C."/>
            <person name="Goldman G.H."/>
            <person name="Houbraken J."/>
            <person name="Oakley B."/>
            <person name="Pocsi I."/>
            <person name="Scazzocchio C."/>
            <person name="Seiboth B."/>
            <person name="vanKuyk P.A."/>
            <person name="Wortman J."/>
            <person name="Dyer P.S."/>
            <person name="Grigoriev I.V."/>
        </authorList>
    </citation>
    <scope>NUCLEOTIDE SEQUENCE [LARGE SCALE GENOMIC DNA]</scope>
    <source>
        <strain evidence="3">DTO 134E9</strain>
    </source>
</reference>
<dbReference type="InterPro" id="IPR029021">
    <property type="entry name" value="Prot-tyrosine_phosphatase-like"/>
</dbReference>
<sequence length="283" mass="31556">MASVPAPPFVHVEGMSNFRSIGGYPLETASTNNHRSTRQGFAFRSADPTYVTQKGLETILSLDITRAFDLRSLEEAKAQRAKLQAASGCLDCSISQHMIHQPTPLFPDGDWSPEAAGERYLQYAQAEGDGISGYVEVYGNMLEEGWMAIREILLHVRDRPTEAFLCHCSAGKDRTGIVIAVLLKVAGCSDDLVCREYELTEIGLARRREFIVQHLLKKPEMNGSRELAERVAGARYENMKETLEMVQTRYRGMRGYCKEICGLTDEDLSIIQGNLTSPESPIF</sequence>
<dbReference type="EMBL" id="KV878213">
    <property type="protein sequence ID" value="OJJ34585.1"/>
    <property type="molecule type" value="Genomic_DNA"/>
</dbReference>
<dbReference type="STRING" id="1073089.A0A1L9RI36"/>
<dbReference type="GO" id="GO:0004721">
    <property type="term" value="F:phosphoprotein phosphatase activity"/>
    <property type="evidence" value="ECO:0007669"/>
    <property type="project" value="InterPro"/>
</dbReference>
<organism evidence="2 3">
    <name type="scientific">Aspergillus wentii DTO 134E9</name>
    <dbReference type="NCBI Taxonomy" id="1073089"/>
    <lineage>
        <taxon>Eukaryota</taxon>
        <taxon>Fungi</taxon>
        <taxon>Dikarya</taxon>
        <taxon>Ascomycota</taxon>
        <taxon>Pezizomycotina</taxon>
        <taxon>Eurotiomycetes</taxon>
        <taxon>Eurotiomycetidae</taxon>
        <taxon>Eurotiales</taxon>
        <taxon>Aspergillaceae</taxon>
        <taxon>Aspergillus</taxon>
        <taxon>Aspergillus subgen. Cremei</taxon>
    </lineage>
</organism>
<dbReference type="Gene3D" id="3.90.190.10">
    <property type="entry name" value="Protein tyrosine phosphatase superfamily"/>
    <property type="match status" value="1"/>
</dbReference>
<feature type="domain" description="Tyrosine specific protein phosphatases" evidence="1">
    <location>
        <begin position="150"/>
        <end position="183"/>
    </location>
</feature>